<feature type="region of interest" description="Disordered" evidence="2">
    <location>
        <begin position="195"/>
        <end position="228"/>
    </location>
</feature>
<dbReference type="PANTHER" id="PTHR10003">
    <property type="entry name" value="SUPEROXIDE DISMUTASE CU-ZN -RELATED"/>
    <property type="match status" value="1"/>
</dbReference>
<dbReference type="InterPro" id="IPR001424">
    <property type="entry name" value="SOD_Cu_Zn_dom"/>
</dbReference>
<dbReference type="SUPFAM" id="SSF49329">
    <property type="entry name" value="Cu,Zn superoxide dismutase-like"/>
    <property type="match status" value="1"/>
</dbReference>
<evidence type="ECO:0000313" key="5">
    <source>
        <dbReference type="EMBL" id="KAK8050366.1"/>
    </source>
</evidence>
<evidence type="ECO:0000313" key="6">
    <source>
        <dbReference type="Proteomes" id="UP001480595"/>
    </source>
</evidence>
<reference evidence="5 6" key="1">
    <citation type="submission" date="2023-01" db="EMBL/GenBank/DDBJ databases">
        <title>Analysis of 21 Apiospora genomes using comparative genomics revels a genus with tremendous synthesis potential of carbohydrate active enzymes and secondary metabolites.</title>
        <authorList>
            <person name="Sorensen T."/>
        </authorList>
    </citation>
    <scope>NUCLEOTIDE SEQUENCE [LARGE SCALE GENOMIC DNA]</scope>
    <source>
        <strain evidence="5 6">CBS 135458</strain>
    </source>
</reference>
<accession>A0ABR1TUN4</accession>
<feature type="chain" id="PRO_5047168172" description="Superoxide dismutase copper/zinc binding domain-containing protein" evidence="3">
    <location>
        <begin position="20"/>
        <end position="257"/>
    </location>
</feature>
<evidence type="ECO:0000256" key="3">
    <source>
        <dbReference type="SAM" id="SignalP"/>
    </source>
</evidence>
<dbReference type="InterPro" id="IPR024134">
    <property type="entry name" value="SOD_Cu/Zn_/chaperone"/>
</dbReference>
<dbReference type="Gene3D" id="2.60.40.200">
    <property type="entry name" value="Superoxide dismutase, copper/zinc binding domain"/>
    <property type="match status" value="1"/>
</dbReference>
<protein>
    <recommendedName>
        <fullName evidence="4">Superoxide dismutase copper/zinc binding domain-containing protein</fullName>
    </recommendedName>
</protein>
<dbReference type="RefSeq" id="XP_066712615.1">
    <property type="nucleotide sequence ID" value="XM_066863505.1"/>
</dbReference>
<comment type="caution">
    <text evidence="5">The sequence shown here is derived from an EMBL/GenBank/DDBJ whole genome shotgun (WGS) entry which is preliminary data.</text>
</comment>
<keyword evidence="6" id="KW-1185">Reference proteome</keyword>
<feature type="domain" description="Superoxide dismutase copper/zinc binding" evidence="4">
    <location>
        <begin position="61"/>
        <end position="178"/>
    </location>
</feature>
<sequence length="257" mass="26196">MHSFGVLSTMALGLALVNAEGIKTGELGNATAVTNNPVGFSASGTLPDKAFFTAGSLNGNVKGSVSVMSSPDGIGVVYTVKFSNLPKEGGPFLYHIHEKKVPGDGNCTSTGAHLDPTIRGETPVCDKPFPQTCQVGDLSGKYGAITSDPFEANYTDIFSSVTSGSNASIPDRSFVVHFSNKTRISCANFEVAASGPSNSASAPVSVPTSSATPGLNNTPTAPTSTSSPVVTAGANVLQGVAFAQPAWLALFGLFFAL</sequence>
<dbReference type="GeneID" id="92096568"/>
<gene>
    <name evidence="5" type="ORF">PG994_012096</name>
</gene>
<dbReference type="Proteomes" id="UP001480595">
    <property type="component" value="Unassembled WGS sequence"/>
</dbReference>
<keyword evidence="3" id="KW-0732">Signal</keyword>
<dbReference type="Pfam" id="PF00080">
    <property type="entry name" value="Sod_Cu"/>
    <property type="match status" value="1"/>
</dbReference>
<evidence type="ECO:0000256" key="1">
    <source>
        <dbReference type="ARBA" id="ARBA00003917"/>
    </source>
</evidence>
<name>A0ABR1TUN4_9PEZI</name>
<evidence type="ECO:0000256" key="2">
    <source>
        <dbReference type="SAM" id="MobiDB-lite"/>
    </source>
</evidence>
<organism evidence="5 6">
    <name type="scientific">Apiospora phragmitis</name>
    <dbReference type="NCBI Taxonomy" id="2905665"/>
    <lineage>
        <taxon>Eukaryota</taxon>
        <taxon>Fungi</taxon>
        <taxon>Dikarya</taxon>
        <taxon>Ascomycota</taxon>
        <taxon>Pezizomycotina</taxon>
        <taxon>Sordariomycetes</taxon>
        <taxon>Xylariomycetidae</taxon>
        <taxon>Amphisphaeriales</taxon>
        <taxon>Apiosporaceae</taxon>
        <taxon>Apiospora</taxon>
    </lineage>
</organism>
<dbReference type="EMBL" id="JAQQWL010000011">
    <property type="protein sequence ID" value="KAK8050366.1"/>
    <property type="molecule type" value="Genomic_DNA"/>
</dbReference>
<dbReference type="InterPro" id="IPR036423">
    <property type="entry name" value="SOD-like_Cu/Zn_dom_sf"/>
</dbReference>
<feature type="signal peptide" evidence="3">
    <location>
        <begin position="1"/>
        <end position="19"/>
    </location>
</feature>
<proteinExistence type="predicted"/>
<evidence type="ECO:0000259" key="4">
    <source>
        <dbReference type="Pfam" id="PF00080"/>
    </source>
</evidence>
<comment type="function">
    <text evidence="1">Destroys radicals which are normally produced within the cells and which are toxic to biological systems.</text>
</comment>